<dbReference type="InterPro" id="IPR050204">
    <property type="entry name" value="AraC_XylS_family_regulators"/>
</dbReference>
<feature type="domain" description="HTH araC/xylS-type" evidence="4">
    <location>
        <begin position="184"/>
        <end position="281"/>
    </location>
</feature>
<comment type="caution">
    <text evidence="5">The sequence shown here is derived from an EMBL/GenBank/DDBJ whole genome shotgun (WGS) entry which is preliminary data.</text>
</comment>
<dbReference type="InterPro" id="IPR009057">
    <property type="entry name" value="Homeodomain-like_sf"/>
</dbReference>
<evidence type="ECO:0000256" key="2">
    <source>
        <dbReference type="ARBA" id="ARBA00023125"/>
    </source>
</evidence>
<keyword evidence="3" id="KW-0804">Transcription</keyword>
<dbReference type="GO" id="GO:0003700">
    <property type="term" value="F:DNA-binding transcription factor activity"/>
    <property type="evidence" value="ECO:0007669"/>
    <property type="project" value="InterPro"/>
</dbReference>
<dbReference type="SUPFAM" id="SSF46689">
    <property type="entry name" value="Homeodomain-like"/>
    <property type="match status" value="2"/>
</dbReference>
<dbReference type="GO" id="GO:0043565">
    <property type="term" value="F:sequence-specific DNA binding"/>
    <property type="evidence" value="ECO:0007669"/>
    <property type="project" value="InterPro"/>
</dbReference>
<gene>
    <name evidence="5" type="ORF">GSY63_00230</name>
</gene>
<proteinExistence type="predicted"/>
<evidence type="ECO:0000313" key="6">
    <source>
        <dbReference type="Proteomes" id="UP000638732"/>
    </source>
</evidence>
<organism evidence="5 6">
    <name type="scientific">Mucilaginibacter agri</name>
    <dbReference type="NCBI Taxonomy" id="2695265"/>
    <lineage>
        <taxon>Bacteria</taxon>
        <taxon>Pseudomonadati</taxon>
        <taxon>Bacteroidota</taxon>
        <taxon>Sphingobacteriia</taxon>
        <taxon>Sphingobacteriales</taxon>
        <taxon>Sphingobacteriaceae</taxon>
        <taxon>Mucilaginibacter</taxon>
    </lineage>
</organism>
<name>A0A965ZDP6_9SPHI</name>
<dbReference type="RefSeq" id="WP_166583839.1">
    <property type="nucleotide sequence ID" value="NZ_WWEO01000025.1"/>
</dbReference>
<dbReference type="PROSITE" id="PS01124">
    <property type="entry name" value="HTH_ARAC_FAMILY_2"/>
    <property type="match status" value="1"/>
</dbReference>
<dbReference type="SMART" id="SM00342">
    <property type="entry name" value="HTH_ARAC"/>
    <property type="match status" value="1"/>
</dbReference>
<keyword evidence="1" id="KW-0805">Transcription regulation</keyword>
<keyword evidence="2" id="KW-0238">DNA-binding</keyword>
<reference evidence="5" key="1">
    <citation type="submission" date="2020-01" db="EMBL/GenBank/DDBJ databases">
        <authorList>
            <person name="Seo Y.L."/>
        </authorList>
    </citation>
    <scope>NUCLEOTIDE SEQUENCE</scope>
    <source>
        <strain evidence="5">R11</strain>
    </source>
</reference>
<accession>A0A965ZDP6</accession>
<dbReference type="AlphaFoldDB" id="A0A965ZDP6"/>
<evidence type="ECO:0000313" key="5">
    <source>
        <dbReference type="EMBL" id="NCD67776.1"/>
    </source>
</evidence>
<dbReference type="PANTHER" id="PTHR46796">
    <property type="entry name" value="HTH-TYPE TRANSCRIPTIONAL ACTIVATOR RHAS-RELATED"/>
    <property type="match status" value="1"/>
</dbReference>
<protein>
    <submittedName>
        <fullName evidence="5">Helix-turn-helix domain-containing protein</fullName>
    </submittedName>
</protein>
<dbReference type="Pfam" id="PF12833">
    <property type="entry name" value="HTH_18"/>
    <property type="match status" value="1"/>
</dbReference>
<evidence type="ECO:0000256" key="3">
    <source>
        <dbReference type="ARBA" id="ARBA00023163"/>
    </source>
</evidence>
<evidence type="ECO:0000256" key="1">
    <source>
        <dbReference type="ARBA" id="ARBA00023015"/>
    </source>
</evidence>
<evidence type="ECO:0000259" key="4">
    <source>
        <dbReference type="PROSITE" id="PS01124"/>
    </source>
</evidence>
<dbReference type="Gene3D" id="1.10.10.60">
    <property type="entry name" value="Homeodomain-like"/>
    <property type="match status" value="2"/>
</dbReference>
<dbReference type="Pfam" id="PF22200">
    <property type="entry name" value="ExsA_N"/>
    <property type="match status" value="1"/>
</dbReference>
<dbReference type="InterPro" id="IPR054015">
    <property type="entry name" value="ExsA-like_N"/>
</dbReference>
<dbReference type="Proteomes" id="UP000638732">
    <property type="component" value="Unassembled WGS sequence"/>
</dbReference>
<dbReference type="InterPro" id="IPR018060">
    <property type="entry name" value="HTH_AraC"/>
</dbReference>
<dbReference type="EMBL" id="WWEO01000025">
    <property type="protein sequence ID" value="NCD67776.1"/>
    <property type="molecule type" value="Genomic_DNA"/>
</dbReference>
<sequence>MQHISVPSAIKHQPQINAGEISFVHYTETGSLFKNRVVFGRYAISFVLNGQKEIYLPTERTIVYTGHAMLIPEGNSLIAEHSLNDNKYSSFIVFFPANLVTDFLARQRINRPPGNETDLAPFITFASTTYLNEYVNGMRKLIDSQQAVSYQVALHKLEELLLVIYELFPAQLINMFNKNGNDQLSLKSIVEGNLFNKLTLDELAFLTNRSVSTFKRDFEKAYGISPQKYIRERKLEAACAELAKGRQASELYDNYGYENLSNFNTAFKRKFGLTPAAYRINPRG</sequence>
<reference evidence="5" key="2">
    <citation type="submission" date="2020-10" db="EMBL/GenBank/DDBJ databases">
        <title>Mucilaginibacter sp. nov., isolated from soil.</title>
        <authorList>
            <person name="Jeon C.O."/>
        </authorList>
    </citation>
    <scope>NUCLEOTIDE SEQUENCE</scope>
    <source>
        <strain evidence="5">R11</strain>
    </source>
</reference>
<keyword evidence="6" id="KW-1185">Reference proteome</keyword>
<dbReference type="PANTHER" id="PTHR46796:SF6">
    <property type="entry name" value="ARAC SUBFAMILY"/>
    <property type="match status" value="1"/>
</dbReference>